<keyword evidence="3" id="KW-0158">Chromosome</keyword>
<feature type="domain" description="PWWP" evidence="18">
    <location>
        <begin position="210"/>
        <end position="270"/>
    </location>
</feature>
<dbReference type="Pfam" id="PF00856">
    <property type="entry name" value="SET"/>
    <property type="match status" value="1"/>
</dbReference>
<dbReference type="PROSITE" id="PS51215">
    <property type="entry name" value="AWS"/>
    <property type="match status" value="1"/>
</dbReference>
<dbReference type="CDD" id="cd15566">
    <property type="entry name" value="PHD3_NSD"/>
    <property type="match status" value="1"/>
</dbReference>
<dbReference type="VEuPathDB" id="VectorBase:CSON003379"/>
<accession>A0A336ML71</accession>
<dbReference type="InterPro" id="IPR000313">
    <property type="entry name" value="PWWP_dom"/>
</dbReference>
<dbReference type="EMBL" id="UFQS01001609">
    <property type="protein sequence ID" value="SSX11585.1"/>
    <property type="molecule type" value="Genomic_DNA"/>
</dbReference>
<evidence type="ECO:0000256" key="12">
    <source>
        <dbReference type="ARBA" id="ARBA00022853"/>
    </source>
</evidence>
<evidence type="ECO:0000256" key="1">
    <source>
        <dbReference type="ARBA" id="ARBA00004123"/>
    </source>
</evidence>
<dbReference type="GO" id="GO:0016279">
    <property type="term" value="F:protein-lysine N-methyltransferase activity"/>
    <property type="evidence" value="ECO:0007669"/>
    <property type="project" value="UniProtKB-ARBA"/>
</dbReference>
<dbReference type="GO" id="GO:0008270">
    <property type="term" value="F:zinc ion binding"/>
    <property type="evidence" value="ECO:0007669"/>
    <property type="project" value="UniProtKB-KW"/>
</dbReference>
<feature type="domain" description="SET" evidence="17">
    <location>
        <begin position="910"/>
        <end position="1027"/>
    </location>
</feature>
<evidence type="ECO:0000259" key="20">
    <source>
        <dbReference type="PROSITE" id="PS51215"/>
    </source>
</evidence>
<keyword evidence="4" id="KW-0597">Phosphoprotein</keyword>
<dbReference type="SMART" id="SM00570">
    <property type="entry name" value="AWS"/>
    <property type="match status" value="1"/>
</dbReference>
<dbReference type="PROSITE" id="PS01359">
    <property type="entry name" value="ZF_PHD_1"/>
    <property type="match status" value="1"/>
</dbReference>
<comment type="subcellular location">
    <subcellularLocation>
        <location evidence="2">Chromosome</location>
    </subcellularLocation>
    <subcellularLocation>
        <location evidence="1">Nucleus</location>
    </subcellularLocation>
</comment>
<dbReference type="SUPFAM" id="SSF82199">
    <property type="entry name" value="SET domain"/>
    <property type="match status" value="1"/>
</dbReference>
<dbReference type="Pfam" id="PF22908">
    <property type="entry name" value="PHD_NSD"/>
    <property type="match status" value="1"/>
</dbReference>
<evidence type="ECO:0000256" key="4">
    <source>
        <dbReference type="ARBA" id="ARBA00022553"/>
    </source>
</evidence>
<evidence type="ECO:0000256" key="10">
    <source>
        <dbReference type="ARBA" id="ARBA00022771"/>
    </source>
</evidence>
<dbReference type="PANTHER" id="PTHR22884">
    <property type="entry name" value="SET DOMAIN PROTEINS"/>
    <property type="match status" value="1"/>
</dbReference>
<organism evidence="22">
    <name type="scientific">Culicoides sonorensis</name>
    <name type="common">Biting midge</name>
    <dbReference type="NCBI Taxonomy" id="179676"/>
    <lineage>
        <taxon>Eukaryota</taxon>
        <taxon>Metazoa</taxon>
        <taxon>Ecdysozoa</taxon>
        <taxon>Arthropoda</taxon>
        <taxon>Hexapoda</taxon>
        <taxon>Insecta</taxon>
        <taxon>Pterygota</taxon>
        <taxon>Neoptera</taxon>
        <taxon>Endopterygota</taxon>
        <taxon>Diptera</taxon>
        <taxon>Nematocera</taxon>
        <taxon>Chironomoidea</taxon>
        <taxon>Ceratopogonidae</taxon>
        <taxon>Ceratopogoninae</taxon>
        <taxon>Culicoides</taxon>
        <taxon>Monoculicoides</taxon>
    </lineage>
</organism>
<proteinExistence type="predicted"/>
<keyword evidence="7" id="KW-0949">S-adenosyl-L-methionine</keyword>
<reference evidence="22" key="2">
    <citation type="submission" date="2018-07" db="EMBL/GenBank/DDBJ databases">
        <authorList>
            <person name="Quirk P.G."/>
            <person name="Krulwich T.A."/>
        </authorList>
    </citation>
    <scope>NUCLEOTIDE SEQUENCE</scope>
</reference>
<feature type="domain" description="AWS" evidence="20">
    <location>
        <begin position="858"/>
        <end position="908"/>
    </location>
</feature>
<dbReference type="InterPro" id="IPR019786">
    <property type="entry name" value="Zinc_finger_PHD-type_CS"/>
</dbReference>
<dbReference type="InterPro" id="IPR001214">
    <property type="entry name" value="SET_dom"/>
</dbReference>
<evidence type="ECO:0000256" key="2">
    <source>
        <dbReference type="ARBA" id="ARBA00004286"/>
    </source>
</evidence>
<dbReference type="InterPro" id="IPR050777">
    <property type="entry name" value="SET2_Histone-Lys_MeTrsfase"/>
</dbReference>
<dbReference type="InterPro" id="IPR006560">
    <property type="entry name" value="AWS_dom"/>
</dbReference>
<dbReference type="SUPFAM" id="SSF63748">
    <property type="entry name" value="Tudor/PWWP/MBT"/>
    <property type="match status" value="2"/>
</dbReference>
<evidence type="ECO:0000256" key="8">
    <source>
        <dbReference type="ARBA" id="ARBA00022723"/>
    </source>
</evidence>
<dbReference type="SMART" id="SM00508">
    <property type="entry name" value="PostSET"/>
    <property type="match status" value="1"/>
</dbReference>
<evidence type="ECO:0000256" key="7">
    <source>
        <dbReference type="ARBA" id="ARBA00022691"/>
    </source>
</evidence>
<keyword evidence="12" id="KW-0156">Chromatin regulator</keyword>
<dbReference type="Gene3D" id="3.30.40.10">
    <property type="entry name" value="Zinc/RING finger domain, C3HC4 (zinc finger)"/>
    <property type="match status" value="2"/>
</dbReference>
<dbReference type="CDD" id="cd05162">
    <property type="entry name" value="PWWP"/>
    <property type="match status" value="1"/>
</dbReference>
<evidence type="ECO:0000313" key="22">
    <source>
        <dbReference type="EMBL" id="SSX31152.1"/>
    </source>
</evidence>
<dbReference type="PROSITE" id="PS50868">
    <property type="entry name" value="POST_SET"/>
    <property type="match status" value="1"/>
</dbReference>
<dbReference type="CDD" id="cd15567">
    <property type="entry name" value="PHD4_NSD"/>
    <property type="match status" value="1"/>
</dbReference>
<dbReference type="PROSITE" id="PS50812">
    <property type="entry name" value="PWWP"/>
    <property type="match status" value="2"/>
</dbReference>
<feature type="compositionally biased region" description="Polar residues" evidence="15">
    <location>
        <begin position="1060"/>
        <end position="1070"/>
    </location>
</feature>
<dbReference type="PROSITE" id="PS50016">
    <property type="entry name" value="ZF_PHD_2"/>
    <property type="match status" value="1"/>
</dbReference>
<dbReference type="GO" id="GO:0032259">
    <property type="term" value="P:methylation"/>
    <property type="evidence" value="ECO:0007669"/>
    <property type="project" value="UniProtKB-KW"/>
</dbReference>
<keyword evidence="5" id="KW-0489">Methyltransferase</keyword>
<dbReference type="InterPro" id="IPR001965">
    <property type="entry name" value="Znf_PHD"/>
</dbReference>
<dbReference type="InterPro" id="IPR003616">
    <property type="entry name" value="Post-SET_dom"/>
</dbReference>
<dbReference type="PROSITE" id="PS50280">
    <property type="entry name" value="SET"/>
    <property type="match status" value="1"/>
</dbReference>
<dbReference type="InterPro" id="IPR013083">
    <property type="entry name" value="Znf_RING/FYVE/PHD"/>
</dbReference>
<evidence type="ECO:0000256" key="13">
    <source>
        <dbReference type="ARBA" id="ARBA00023242"/>
    </source>
</evidence>
<sequence length="1135" mass="129672">MDFETLINEHTVTASDQTLDSSKSNITISSEEEVDFIPSLTSPKTKKFNILKQLNTTLSPKYTAIEPSDGRVSKYGRLQKSKELEEGFVPTELTRFISKSRTKSDYKLVTEENFRIVKTPTKIYSVDQIEDDNLIDENGEKYEPINIDYSTTFDDLRNEKPIEISQHNSPIKTKTPQPTLDLIDQLSDTDADSGRGSSIGPDSILTNFKEGEIFWAEYKSKNWWPCITGPDPDGNLIQTGKFKYPQIHIYYLADLRSWIQVNKLVPYKSFDELKTTHKVKIDKKKKSFDRAVQLADLYTKISIEKRLERLEIDAEHDREQERQQKLAKRLSKEQVNPILDRSLTPESPAFEDTTTDIHIVQSELNHARELALKTRKRASTSIREVENVKKGRYSARVIDLKNKKSFSPSQSPVIKKEIPKPVKVTVKKEPESNESLEDRLKREFITVGFNHTHLYPINSIRKEPVCRLCLIPKNVIKCKTCLGHYHFECILKQKSGEPIPVLKRGPIGKKIKKNAKKSRISTMDIPEIKTEIVQVNDPNVQDIPDEFTCEDCRTNANKTCFICKVKQEDELTYQCNYRTCTRFYHKSCINDMPQCSNMTDGTFTCAYHKCHTCFALDASSVTDDSKLVSCVICPTSYHFNDVNCIPAGTEFLTSTKIICTNHAINPPSTNVNVNVNWCFVCTKGGKLICCDSCPGAFHLECVKEKEPPTDKYFCDNCKAGRKILYNEVCWAKMGHFRYWPGIALPPMVIPLDILDIFHYPNDICIKFFGSNDCAWISRERIFAYEEEDYMSKQDTSTTGLAKAFNKALIEAKTAHRLLKADKEESQRTTFNKSKPEHYKKLFTNKAVPPAKLETSDPHIMNECSCKPTDPDPCGYTSQCLNRSSKQECNPNTCPAKENCKNQMFTKRAYPKLIEKNTYNKGWGLFADQNIQAGTFIIEYIGEVINRAEMDRRMELAELKKENNYYFMDLGSGQVIDAGQKGNLARFINHSCMPNCVTEMWQIGKTRRIGIFAMEDIKKGDELSFDYQLQCKGDAKKECKCGAPNCRGYIGPRIKDYRRNSVISSRSSTPVEKNKGKAQKRKRPVKIKLKSNKKQKTNSSLPNNSQEDDTKNSSITIEDDIEVKSKNYVPEDNGGD</sequence>
<feature type="domain" description="Post-SET" evidence="19">
    <location>
        <begin position="1034"/>
        <end position="1050"/>
    </location>
</feature>
<feature type="domain" description="PHD-type" evidence="16">
    <location>
        <begin position="675"/>
        <end position="720"/>
    </location>
</feature>
<dbReference type="OMA" id="KFITKSP"/>
<dbReference type="SMART" id="SM00293">
    <property type="entry name" value="PWWP"/>
    <property type="match status" value="1"/>
</dbReference>
<keyword evidence="10 14" id="KW-0863">Zinc-finger</keyword>
<dbReference type="InterPro" id="IPR055197">
    <property type="entry name" value="PHDvar_NSD"/>
</dbReference>
<dbReference type="InterPro" id="IPR046341">
    <property type="entry name" value="SET_dom_sf"/>
</dbReference>
<dbReference type="GO" id="GO:0005694">
    <property type="term" value="C:chromosome"/>
    <property type="evidence" value="ECO:0007669"/>
    <property type="project" value="UniProtKB-SubCell"/>
</dbReference>
<keyword evidence="9" id="KW-0677">Repeat</keyword>
<evidence type="ECO:0000256" key="9">
    <source>
        <dbReference type="ARBA" id="ARBA00022737"/>
    </source>
</evidence>
<dbReference type="AlphaFoldDB" id="A0A336ML71"/>
<feature type="region of interest" description="Disordered" evidence="15">
    <location>
        <begin position="1058"/>
        <end position="1135"/>
    </location>
</feature>
<dbReference type="Pfam" id="PF17907">
    <property type="entry name" value="AWS"/>
    <property type="match status" value="1"/>
</dbReference>
<dbReference type="SMART" id="SM00249">
    <property type="entry name" value="PHD"/>
    <property type="match status" value="3"/>
</dbReference>
<evidence type="ECO:0000256" key="15">
    <source>
        <dbReference type="SAM" id="MobiDB-lite"/>
    </source>
</evidence>
<dbReference type="GO" id="GO:0005634">
    <property type="term" value="C:nucleus"/>
    <property type="evidence" value="ECO:0007669"/>
    <property type="project" value="UniProtKB-SubCell"/>
</dbReference>
<evidence type="ECO:0000256" key="11">
    <source>
        <dbReference type="ARBA" id="ARBA00022833"/>
    </source>
</evidence>
<dbReference type="Pfam" id="PF23004">
    <property type="entry name" value="PHDvar_NSD"/>
    <property type="match status" value="1"/>
</dbReference>
<evidence type="ECO:0000259" key="17">
    <source>
        <dbReference type="PROSITE" id="PS50280"/>
    </source>
</evidence>
<keyword evidence="8" id="KW-0479">Metal-binding</keyword>
<dbReference type="Gene3D" id="2.170.270.10">
    <property type="entry name" value="SET domain"/>
    <property type="match status" value="1"/>
</dbReference>
<evidence type="ECO:0000259" key="18">
    <source>
        <dbReference type="PROSITE" id="PS50812"/>
    </source>
</evidence>
<feature type="compositionally biased region" description="Basic residues" evidence="15">
    <location>
        <begin position="1075"/>
        <end position="1095"/>
    </location>
</feature>
<dbReference type="InterPro" id="IPR055198">
    <property type="entry name" value="NSD_PHD"/>
</dbReference>
<evidence type="ECO:0000256" key="3">
    <source>
        <dbReference type="ARBA" id="ARBA00022454"/>
    </source>
</evidence>
<name>A0A336ML71_CULSO</name>
<evidence type="ECO:0000256" key="6">
    <source>
        <dbReference type="ARBA" id="ARBA00022679"/>
    </source>
</evidence>
<dbReference type="CDD" id="cd05838">
    <property type="entry name" value="PWWP_NSD_rpt2"/>
    <property type="match status" value="1"/>
</dbReference>
<evidence type="ECO:0000256" key="5">
    <source>
        <dbReference type="ARBA" id="ARBA00022603"/>
    </source>
</evidence>
<feature type="domain" description="PWWP" evidence="18">
    <location>
        <begin position="725"/>
        <end position="787"/>
    </location>
</feature>
<evidence type="ECO:0000256" key="14">
    <source>
        <dbReference type="PROSITE-ProRule" id="PRU00146"/>
    </source>
</evidence>
<dbReference type="InterPro" id="IPR011011">
    <property type="entry name" value="Znf_FYVE_PHD"/>
</dbReference>
<keyword evidence="6" id="KW-0808">Transferase</keyword>
<evidence type="ECO:0000259" key="16">
    <source>
        <dbReference type="PROSITE" id="PS50016"/>
    </source>
</evidence>
<dbReference type="SMART" id="SM00317">
    <property type="entry name" value="SET"/>
    <property type="match status" value="1"/>
</dbReference>
<dbReference type="EMBL" id="UFQT01001609">
    <property type="protein sequence ID" value="SSX31152.1"/>
    <property type="molecule type" value="Genomic_DNA"/>
</dbReference>
<keyword evidence="13" id="KW-0539">Nucleus</keyword>
<protein>
    <submittedName>
        <fullName evidence="22">CSON003379 protein</fullName>
    </submittedName>
</protein>
<dbReference type="Pfam" id="PF00855">
    <property type="entry name" value="PWWP"/>
    <property type="match status" value="2"/>
</dbReference>
<dbReference type="SUPFAM" id="SSF57903">
    <property type="entry name" value="FYVE/PHD zinc finger"/>
    <property type="match status" value="1"/>
</dbReference>
<dbReference type="Gene3D" id="2.30.30.140">
    <property type="match status" value="2"/>
</dbReference>
<keyword evidence="11" id="KW-0862">Zinc</keyword>
<evidence type="ECO:0000313" key="21">
    <source>
        <dbReference type="EMBL" id="SSX11585.1"/>
    </source>
</evidence>
<evidence type="ECO:0000259" key="19">
    <source>
        <dbReference type="PROSITE" id="PS50868"/>
    </source>
</evidence>
<dbReference type="GO" id="GO:0140938">
    <property type="term" value="F:histone H3 methyltransferase activity"/>
    <property type="evidence" value="ECO:0007669"/>
    <property type="project" value="UniProtKB-ARBA"/>
</dbReference>
<dbReference type="InterPro" id="IPR019787">
    <property type="entry name" value="Znf_PHD-finger"/>
</dbReference>
<reference evidence="21" key="1">
    <citation type="submission" date="2018-04" db="EMBL/GenBank/DDBJ databases">
        <authorList>
            <person name="Go L.Y."/>
            <person name="Mitchell J.A."/>
        </authorList>
    </citation>
    <scope>NUCLEOTIDE SEQUENCE</scope>
    <source>
        <tissue evidence="21">Whole organism</tissue>
    </source>
</reference>
<dbReference type="Pfam" id="PF00628">
    <property type="entry name" value="PHD"/>
    <property type="match status" value="1"/>
</dbReference>
<gene>
    <name evidence="22" type="primary">CSON003379</name>
</gene>